<keyword evidence="3" id="KW-1185">Reference proteome</keyword>
<dbReference type="RefSeq" id="WP_129004149.1">
    <property type="nucleotide sequence ID" value="NZ_SDHZ01000002.1"/>
</dbReference>
<feature type="signal peptide" evidence="1">
    <location>
        <begin position="1"/>
        <end position="33"/>
    </location>
</feature>
<evidence type="ECO:0008006" key="4">
    <source>
        <dbReference type="Google" id="ProtNLM"/>
    </source>
</evidence>
<evidence type="ECO:0000313" key="3">
    <source>
        <dbReference type="Proteomes" id="UP000290545"/>
    </source>
</evidence>
<accession>A0A4Q1D3Z4</accession>
<dbReference type="Proteomes" id="UP000290545">
    <property type="component" value="Unassembled WGS sequence"/>
</dbReference>
<name>A0A4Q1D3Z4_9BACT</name>
<keyword evidence="1" id="KW-0732">Signal</keyword>
<comment type="caution">
    <text evidence="2">The sequence shown here is derived from an EMBL/GenBank/DDBJ whole genome shotgun (WGS) entry which is preliminary data.</text>
</comment>
<sequence>MSLMCEPTLFSNLRAVRKLMLVGALFFIGAVQAQQPDTLHLSPADTFVTNIDSNTVPALDFFGPMAVHDSLAYIAGKEEQHKGLPFLSPRASLRLAVLLARVKAYAASMKIFSLSERLRQQPPDSMTIHAVGEVPDSILARFIPYLSRNITDTLLLQNKNRKKTGRPLRLAEITAPFRDEEAGVAYGVLLHIKQPRPGSRKSYALFGNVGHMFITLVKFHDDGSHVSRTFGFYPEKENLLSATPLKPNTASVFKDDEDHSWDELVAKFITRHQFRQVLRKIRQYSRERYHLNKNNCTDFGLSIASISGIAIKDTYGSWPLGKGNDPGDTGQSILEGKVADAAGKGKRGLFVCTIMDDLSKEEYVK</sequence>
<dbReference type="OrthoDB" id="629215at2"/>
<reference evidence="2 3" key="1">
    <citation type="submission" date="2019-01" db="EMBL/GenBank/DDBJ databases">
        <title>Filimonas sp. strain TTM-71.</title>
        <authorList>
            <person name="Chen W.-M."/>
        </authorList>
    </citation>
    <scope>NUCLEOTIDE SEQUENCE [LARGE SCALE GENOMIC DNA]</scope>
    <source>
        <strain evidence="2 3">TTM-71</strain>
    </source>
</reference>
<dbReference type="AlphaFoldDB" id="A0A4Q1D3Z4"/>
<organism evidence="2 3">
    <name type="scientific">Filimonas effusa</name>
    <dbReference type="NCBI Taxonomy" id="2508721"/>
    <lineage>
        <taxon>Bacteria</taxon>
        <taxon>Pseudomonadati</taxon>
        <taxon>Bacteroidota</taxon>
        <taxon>Chitinophagia</taxon>
        <taxon>Chitinophagales</taxon>
        <taxon>Chitinophagaceae</taxon>
        <taxon>Filimonas</taxon>
    </lineage>
</organism>
<evidence type="ECO:0000256" key="1">
    <source>
        <dbReference type="SAM" id="SignalP"/>
    </source>
</evidence>
<proteinExistence type="predicted"/>
<evidence type="ECO:0000313" key="2">
    <source>
        <dbReference type="EMBL" id="RXK83140.1"/>
    </source>
</evidence>
<dbReference type="EMBL" id="SDHZ01000002">
    <property type="protein sequence ID" value="RXK83140.1"/>
    <property type="molecule type" value="Genomic_DNA"/>
</dbReference>
<feature type="chain" id="PRO_5020231372" description="DUF4105 domain-containing protein" evidence="1">
    <location>
        <begin position="34"/>
        <end position="365"/>
    </location>
</feature>
<gene>
    <name evidence="2" type="ORF">ESB13_13550</name>
</gene>
<protein>
    <recommendedName>
        <fullName evidence="4">DUF4105 domain-containing protein</fullName>
    </recommendedName>
</protein>